<keyword evidence="2" id="KW-1133">Transmembrane helix</keyword>
<gene>
    <name evidence="3" type="ORF">PM001_LOCUS30140</name>
</gene>
<keyword evidence="1" id="KW-0175">Coiled coil</keyword>
<keyword evidence="2" id="KW-0472">Membrane</keyword>
<name>A0AAV1VE88_9STRA</name>
<evidence type="ECO:0000313" key="3">
    <source>
        <dbReference type="EMBL" id="CAK7944990.1"/>
    </source>
</evidence>
<evidence type="ECO:0000313" key="4">
    <source>
        <dbReference type="Proteomes" id="UP001162060"/>
    </source>
</evidence>
<dbReference type="EMBL" id="CAKLBY020000312">
    <property type="protein sequence ID" value="CAK7944990.1"/>
    <property type="molecule type" value="Genomic_DNA"/>
</dbReference>
<evidence type="ECO:0000256" key="2">
    <source>
        <dbReference type="SAM" id="Phobius"/>
    </source>
</evidence>
<reference evidence="3" key="1">
    <citation type="submission" date="2024-01" db="EMBL/GenBank/DDBJ databases">
        <authorList>
            <person name="Webb A."/>
        </authorList>
    </citation>
    <scope>NUCLEOTIDE SEQUENCE</scope>
    <source>
        <strain evidence="3">Pm1</strain>
    </source>
</reference>
<feature type="transmembrane region" description="Helical" evidence="2">
    <location>
        <begin position="69"/>
        <end position="93"/>
    </location>
</feature>
<sequence length="245" mass="27211">MESELTAQRDAAIAVAKELQRQQQKHQAEMERRFERRTLHAERLRLHAEETCRRAIEDRDWRESCCHRLLTLTLFLGCGGAVVGWVMGLLLLVVVGEPLVGFLLVLPGMAAGTLVGLTVAKTKMELQSRRQDAKTRATRRHLEVELAVSTGLGDHDAPLEPLEDVTGLQDVAEETARLELLRDERRGAAEEGHASASKYGSLLSWGWKAAWYTLQTSKNIAVGLYYGGSHARGLLLPAESKEKHA</sequence>
<protein>
    <submittedName>
        <fullName evidence="3">Uncharacterized protein</fullName>
    </submittedName>
</protein>
<proteinExistence type="predicted"/>
<feature type="transmembrane region" description="Helical" evidence="2">
    <location>
        <begin position="99"/>
        <end position="120"/>
    </location>
</feature>
<comment type="caution">
    <text evidence="3">The sequence shown here is derived from an EMBL/GenBank/DDBJ whole genome shotgun (WGS) entry which is preliminary data.</text>
</comment>
<evidence type="ECO:0000256" key="1">
    <source>
        <dbReference type="SAM" id="Coils"/>
    </source>
</evidence>
<keyword evidence="2" id="KW-0812">Transmembrane</keyword>
<organism evidence="3 4">
    <name type="scientific">Peronospora matthiolae</name>
    <dbReference type="NCBI Taxonomy" id="2874970"/>
    <lineage>
        <taxon>Eukaryota</taxon>
        <taxon>Sar</taxon>
        <taxon>Stramenopiles</taxon>
        <taxon>Oomycota</taxon>
        <taxon>Peronosporomycetes</taxon>
        <taxon>Peronosporales</taxon>
        <taxon>Peronosporaceae</taxon>
        <taxon>Peronospora</taxon>
    </lineage>
</organism>
<feature type="coiled-coil region" evidence="1">
    <location>
        <begin position="2"/>
        <end position="36"/>
    </location>
</feature>
<dbReference type="Proteomes" id="UP001162060">
    <property type="component" value="Unassembled WGS sequence"/>
</dbReference>
<accession>A0AAV1VE88</accession>
<dbReference type="AlphaFoldDB" id="A0AAV1VE88"/>